<proteinExistence type="predicted"/>
<comment type="caution">
    <text evidence="1">The sequence shown here is derived from an EMBL/GenBank/DDBJ whole genome shotgun (WGS) entry which is preliminary data.</text>
</comment>
<evidence type="ECO:0000313" key="2">
    <source>
        <dbReference type="Proteomes" id="UP000285013"/>
    </source>
</evidence>
<dbReference type="Proteomes" id="UP000285013">
    <property type="component" value="Unassembled WGS sequence"/>
</dbReference>
<dbReference type="EMBL" id="QRPE01000028">
    <property type="protein sequence ID" value="RHL88492.1"/>
    <property type="molecule type" value="Genomic_DNA"/>
</dbReference>
<dbReference type="RefSeq" id="WP_118423487.1">
    <property type="nucleotide sequence ID" value="NZ_QRPE01000028.1"/>
</dbReference>
<sequence>MPIKETGAPWFFAPNLSLDAKVLLIAQMNFMIQKFTIPHDCKSSSYVFTYLQKVKEEIKLTGNNVSEATERVTNLSTNNDNILRMLRNALSSSRQNSYCKDILNTLALHIRNEVKDFVITGMLNDYIDNHIDVTLK</sequence>
<protein>
    <submittedName>
        <fullName evidence="1">Uncharacterized protein</fullName>
    </submittedName>
</protein>
<organism evidence="1 2">
    <name type="scientific">Bacteroides intestinalis</name>
    <dbReference type="NCBI Taxonomy" id="329854"/>
    <lineage>
        <taxon>Bacteria</taxon>
        <taxon>Pseudomonadati</taxon>
        <taxon>Bacteroidota</taxon>
        <taxon>Bacteroidia</taxon>
        <taxon>Bacteroidales</taxon>
        <taxon>Bacteroidaceae</taxon>
        <taxon>Bacteroides</taxon>
    </lineage>
</organism>
<accession>A0A415N0T7</accession>
<gene>
    <name evidence="1" type="ORF">DWZ95_18810</name>
</gene>
<reference evidence="1 2" key="1">
    <citation type="submission" date="2018-08" db="EMBL/GenBank/DDBJ databases">
        <title>A genome reference for cultivated species of the human gut microbiota.</title>
        <authorList>
            <person name="Zou Y."/>
            <person name="Xue W."/>
            <person name="Luo G."/>
        </authorList>
    </citation>
    <scope>NUCLEOTIDE SEQUENCE [LARGE SCALE GENOMIC DNA]</scope>
    <source>
        <strain evidence="1 2">AF36-16BH</strain>
    </source>
</reference>
<dbReference type="AlphaFoldDB" id="A0A415N0T7"/>
<evidence type="ECO:0000313" key="1">
    <source>
        <dbReference type="EMBL" id="RHL88492.1"/>
    </source>
</evidence>
<name>A0A415N0T7_9BACE</name>